<evidence type="ECO:0000313" key="1">
    <source>
        <dbReference type="EMBL" id="PQO37611.1"/>
    </source>
</evidence>
<gene>
    <name evidence="1" type="ORF">C5Y83_06605</name>
</gene>
<dbReference type="Proteomes" id="UP000238322">
    <property type="component" value="Unassembled WGS sequence"/>
</dbReference>
<dbReference type="RefSeq" id="WP_105328860.1">
    <property type="nucleotide sequence ID" value="NZ_PUHY01000005.1"/>
</dbReference>
<reference evidence="1 2" key="1">
    <citation type="submission" date="2018-02" db="EMBL/GenBank/DDBJ databases">
        <title>Comparative genomes isolates from brazilian mangrove.</title>
        <authorList>
            <person name="Araujo J.E."/>
            <person name="Taketani R.G."/>
            <person name="Silva M.C.P."/>
            <person name="Loureco M.V."/>
            <person name="Andreote F.D."/>
        </authorList>
    </citation>
    <scope>NUCLEOTIDE SEQUENCE [LARGE SCALE GENOMIC DNA]</scope>
    <source>
        <strain evidence="1 2">Hex-1 MGV</strain>
    </source>
</reference>
<accession>A0A2S8G014</accession>
<organism evidence="1 2">
    <name type="scientific">Blastopirellula marina</name>
    <dbReference type="NCBI Taxonomy" id="124"/>
    <lineage>
        <taxon>Bacteria</taxon>
        <taxon>Pseudomonadati</taxon>
        <taxon>Planctomycetota</taxon>
        <taxon>Planctomycetia</taxon>
        <taxon>Pirellulales</taxon>
        <taxon>Pirellulaceae</taxon>
        <taxon>Blastopirellula</taxon>
    </lineage>
</organism>
<sequence length="263" mass="29385">MNSLALRWVGAILVTLFVVDDASTQEPTRTAEQLQEAFDAAPLKFAFKGGANGDENLELVDQPLLNWSNPERRTPAGAVYIWTLYGRPEVAMSLYPNNAVIDQEFQSLSLHSLQARVEGLSVWNPKEPGVEMKSLKSDAPPVSSKPARLRQMRNLAREFTAQLIPPGKTIPLRMLPSPLYRYASDRSPKIIDGTIFTFVQGTDPEVLLLIEAVADSDGETSWRYGLARMSMVPMEVLHKDQSVWKVDWAHQSYSTPYKVIPGE</sequence>
<dbReference type="AlphaFoldDB" id="A0A2S8G014"/>
<proteinExistence type="predicted"/>
<name>A0A2S8G014_9BACT</name>
<evidence type="ECO:0000313" key="2">
    <source>
        <dbReference type="Proteomes" id="UP000238322"/>
    </source>
</evidence>
<comment type="caution">
    <text evidence="1">The sequence shown here is derived from an EMBL/GenBank/DDBJ whole genome shotgun (WGS) entry which is preliminary data.</text>
</comment>
<dbReference type="OrthoDB" id="280055at2"/>
<dbReference type="EMBL" id="PUHY01000005">
    <property type="protein sequence ID" value="PQO37611.1"/>
    <property type="molecule type" value="Genomic_DNA"/>
</dbReference>
<protein>
    <submittedName>
        <fullName evidence="1">Uncharacterized protein</fullName>
    </submittedName>
</protein>